<feature type="transmembrane region" description="Helical" evidence="6">
    <location>
        <begin position="30"/>
        <end position="54"/>
    </location>
</feature>
<dbReference type="AlphaFoldDB" id="A0A326UAC3"/>
<keyword evidence="8" id="KW-1185">Reference proteome</keyword>
<feature type="transmembrane region" description="Helical" evidence="6">
    <location>
        <begin position="435"/>
        <end position="453"/>
    </location>
</feature>
<evidence type="ECO:0000313" key="7">
    <source>
        <dbReference type="EMBL" id="PZW29454.1"/>
    </source>
</evidence>
<evidence type="ECO:0000256" key="2">
    <source>
        <dbReference type="ARBA" id="ARBA00022448"/>
    </source>
</evidence>
<feature type="transmembrane region" description="Helical" evidence="6">
    <location>
        <begin position="186"/>
        <end position="205"/>
    </location>
</feature>
<evidence type="ECO:0000256" key="4">
    <source>
        <dbReference type="ARBA" id="ARBA00022989"/>
    </source>
</evidence>
<evidence type="ECO:0000313" key="8">
    <source>
        <dbReference type="Proteomes" id="UP000248806"/>
    </source>
</evidence>
<dbReference type="OrthoDB" id="178667at2"/>
<feature type="transmembrane region" description="Helical" evidence="6">
    <location>
        <begin position="217"/>
        <end position="236"/>
    </location>
</feature>
<evidence type="ECO:0000256" key="6">
    <source>
        <dbReference type="SAM" id="Phobius"/>
    </source>
</evidence>
<feature type="transmembrane region" description="Helical" evidence="6">
    <location>
        <begin position="157"/>
        <end position="174"/>
    </location>
</feature>
<proteinExistence type="predicted"/>
<dbReference type="Pfam" id="PF13520">
    <property type="entry name" value="AA_permease_2"/>
    <property type="match status" value="1"/>
</dbReference>
<protein>
    <submittedName>
        <fullName evidence="7">Amino acid/polyamine/organocation transporter (APC superfamily)</fullName>
    </submittedName>
</protein>
<dbReference type="PANTHER" id="PTHR43243">
    <property type="entry name" value="INNER MEMBRANE TRANSPORTER YGJI-RELATED"/>
    <property type="match status" value="1"/>
</dbReference>
<gene>
    <name evidence="7" type="ORF">EI42_02749</name>
</gene>
<name>A0A326UAC3_THEHA</name>
<evidence type="ECO:0000256" key="1">
    <source>
        <dbReference type="ARBA" id="ARBA00004141"/>
    </source>
</evidence>
<evidence type="ECO:0000256" key="3">
    <source>
        <dbReference type="ARBA" id="ARBA00022692"/>
    </source>
</evidence>
<feature type="transmembrane region" description="Helical" evidence="6">
    <location>
        <begin position="60"/>
        <end position="82"/>
    </location>
</feature>
<sequence>MSVLLRKKDIDVLQQEAEHEKDLKRSLGPWSLTALGLGAIIGVGIFVLTGVAAATQAGPAVIISFIIAGCASAAAALCYAEFASLIPVAGSAYTYSYAVLGELLAWVIGWDLLIEYTLVVSSVAIGLSGYFNSLLSSVGIQLPAAISGAPSTGPGRVVDLFAILFCLFTAWLLTRGIKESARFNTVAVIIKLTVVVVIIVIGAFFVKPENWHPFAPFGFSGIMGGAALVFFAVFGYDAMSTAAEEAKNPQRDIPFAILASLGIALVFYILISLVLTGIVPYQTLNNSAPVANAFQAIHMPFVSTLVSIGALAGITSVLFAFMLAAARVWFALSRDGLLPSWFAKTHPVHKTPYRPTWLLGIITAAVAGFTPIAVVTELVNIGTLSAFIIVCASIIILRKRRPDLKRGFKTPLVPLLPIIGIGFSLWLILSLQPITWLRFGIWLAIGLLIYFLYGIRSSKLARKQETDSPKAAEGIPDTV</sequence>
<dbReference type="GO" id="GO:0015171">
    <property type="term" value="F:amino acid transmembrane transporter activity"/>
    <property type="evidence" value="ECO:0007669"/>
    <property type="project" value="TreeGrafter"/>
</dbReference>
<comment type="caution">
    <text evidence="7">The sequence shown here is derived from an EMBL/GenBank/DDBJ whole genome shotgun (WGS) entry which is preliminary data.</text>
</comment>
<dbReference type="PANTHER" id="PTHR43243:SF4">
    <property type="entry name" value="CATIONIC AMINO ACID TRANSPORTER 4"/>
    <property type="match status" value="1"/>
</dbReference>
<feature type="transmembrane region" description="Helical" evidence="6">
    <location>
        <begin position="381"/>
        <end position="398"/>
    </location>
</feature>
<feature type="transmembrane region" description="Helical" evidence="6">
    <location>
        <begin position="356"/>
        <end position="375"/>
    </location>
</feature>
<feature type="transmembrane region" description="Helical" evidence="6">
    <location>
        <begin position="410"/>
        <end position="429"/>
    </location>
</feature>
<dbReference type="Proteomes" id="UP000248806">
    <property type="component" value="Unassembled WGS sequence"/>
</dbReference>
<keyword evidence="5 6" id="KW-0472">Membrane</keyword>
<dbReference type="PIRSF" id="PIRSF006060">
    <property type="entry name" value="AA_transporter"/>
    <property type="match status" value="1"/>
</dbReference>
<keyword evidence="3 6" id="KW-0812">Transmembrane</keyword>
<dbReference type="GO" id="GO:0016020">
    <property type="term" value="C:membrane"/>
    <property type="evidence" value="ECO:0007669"/>
    <property type="project" value="UniProtKB-SubCell"/>
</dbReference>
<reference evidence="7 8" key="1">
    <citation type="submission" date="2018-06" db="EMBL/GenBank/DDBJ databases">
        <title>Genomic Encyclopedia of Archaeal and Bacterial Type Strains, Phase II (KMG-II): from individual species to whole genera.</title>
        <authorList>
            <person name="Goeker M."/>
        </authorList>
    </citation>
    <scope>NUCLEOTIDE SEQUENCE [LARGE SCALE GENOMIC DNA]</scope>
    <source>
        <strain evidence="7 8">ATCC BAA-1881</strain>
    </source>
</reference>
<organism evidence="7 8">
    <name type="scientific">Thermosporothrix hazakensis</name>
    <dbReference type="NCBI Taxonomy" id="644383"/>
    <lineage>
        <taxon>Bacteria</taxon>
        <taxon>Bacillati</taxon>
        <taxon>Chloroflexota</taxon>
        <taxon>Ktedonobacteria</taxon>
        <taxon>Ktedonobacterales</taxon>
        <taxon>Thermosporotrichaceae</taxon>
        <taxon>Thermosporothrix</taxon>
    </lineage>
</organism>
<accession>A0A326UAC3</accession>
<dbReference type="RefSeq" id="WP_111322849.1">
    <property type="nucleotide sequence ID" value="NZ_BIFX01000001.1"/>
</dbReference>
<dbReference type="Gene3D" id="1.20.1740.10">
    <property type="entry name" value="Amino acid/polyamine transporter I"/>
    <property type="match status" value="1"/>
</dbReference>
<comment type="subcellular location">
    <subcellularLocation>
        <location evidence="1">Membrane</location>
        <topology evidence="1">Multi-pass membrane protein</topology>
    </subcellularLocation>
</comment>
<feature type="transmembrane region" description="Helical" evidence="6">
    <location>
        <begin position="301"/>
        <end position="324"/>
    </location>
</feature>
<feature type="transmembrane region" description="Helical" evidence="6">
    <location>
        <begin position="257"/>
        <end position="281"/>
    </location>
</feature>
<keyword evidence="2" id="KW-0813">Transport</keyword>
<dbReference type="EMBL" id="QKUF01000008">
    <property type="protein sequence ID" value="PZW29454.1"/>
    <property type="molecule type" value="Genomic_DNA"/>
</dbReference>
<keyword evidence="4 6" id="KW-1133">Transmembrane helix</keyword>
<dbReference type="InterPro" id="IPR002293">
    <property type="entry name" value="AA/rel_permease1"/>
</dbReference>
<evidence type="ECO:0000256" key="5">
    <source>
        <dbReference type="ARBA" id="ARBA00023136"/>
    </source>
</evidence>